<protein>
    <recommendedName>
        <fullName evidence="5">Apple domain-containing protein</fullName>
    </recommendedName>
</protein>
<dbReference type="HOGENOM" id="CLU_075359_0_0_1"/>
<feature type="chain" id="PRO_5002988333" description="Apple domain-containing protein" evidence="2">
    <location>
        <begin position="17"/>
        <end position="286"/>
    </location>
</feature>
<keyword evidence="1" id="KW-0812">Transmembrane</keyword>
<evidence type="ECO:0000313" key="3">
    <source>
        <dbReference type="EMBL" id="EEU43524.1"/>
    </source>
</evidence>
<proteinExistence type="predicted"/>
<gene>
    <name evidence="3" type="ORF">NECHADRAFT_82894</name>
</gene>
<dbReference type="OrthoDB" id="5358884at2759"/>
<dbReference type="Proteomes" id="UP000005206">
    <property type="component" value="Chromosome 7"/>
</dbReference>
<keyword evidence="4" id="KW-1185">Reference proteome</keyword>
<organism evidence="3 4">
    <name type="scientific">Fusarium vanettenii (strain ATCC MYA-4622 / CBS 123669 / FGSC 9596 / NRRL 45880 / 77-13-4)</name>
    <name type="common">Fusarium solani subsp. pisi</name>
    <dbReference type="NCBI Taxonomy" id="660122"/>
    <lineage>
        <taxon>Eukaryota</taxon>
        <taxon>Fungi</taxon>
        <taxon>Dikarya</taxon>
        <taxon>Ascomycota</taxon>
        <taxon>Pezizomycotina</taxon>
        <taxon>Sordariomycetes</taxon>
        <taxon>Hypocreomycetidae</taxon>
        <taxon>Hypocreales</taxon>
        <taxon>Nectriaceae</taxon>
        <taxon>Fusarium</taxon>
        <taxon>Fusarium solani species complex</taxon>
        <taxon>Fusarium vanettenii</taxon>
    </lineage>
</organism>
<dbReference type="VEuPathDB" id="FungiDB:NECHADRAFT_82894"/>
<dbReference type="KEGG" id="nhe:NECHADRAFT_82894"/>
<name>C7YX51_FUSV7</name>
<dbReference type="STRING" id="660122.C7YX51"/>
<dbReference type="OMA" id="NSTCAPC"/>
<evidence type="ECO:0000313" key="4">
    <source>
        <dbReference type="Proteomes" id="UP000005206"/>
    </source>
</evidence>
<dbReference type="eggNOG" id="ENOG502SXHQ">
    <property type="taxonomic scope" value="Eukaryota"/>
</dbReference>
<dbReference type="AlphaFoldDB" id="C7YX51"/>
<keyword evidence="1" id="KW-0472">Membrane</keyword>
<feature type="signal peptide" evidence="2">
    <location>
        <begin position="1"/>
        <end position="16"/>
    </location>
</feature>
<dbReference type="GeneID" id="9666219"/>
<evidence type="ECO:0008006" key="5">
    <source>
        <dbReference type="Google" id="ProtNLM"/>
    </source>
</evidence>
<accession>C7YX51</accession>
<keyword evidence="2" id="KW-0732">Signal</keyword>
<reference evidence="3 4" key="1">
    <citation type="journal article" date="2009" name="PLoS Genet.">
        <title>The genome of Nectria haematococca: contribution of supernumerary chromosomes to gene expansion.</title>
        <authorList>
            <person name="Coleman J.J."/>
            <person name="Rounsley S.D."/>
            <person name="Rodriguez-Carres M."/>
            <person name="Kuo A."/>
            <person name="Wasmann C.C."/>
            <person name="Grimwood J."/>
            <person name="Schmutz J."/>
            <person name="Taga M."/>
            <person name="White G.J."/>
            <person name="Zhou S."/>
            <person name="Schwartz D.C."/>
            <person name="Freitag M."/>
            <person name="Ma L.J."/>
            <person name="Danchin E.G."/>
            <person name="Henrissat B."/>
            <person name="Coutinho P.M."/>
            <person name="Nelson D.R."/>
            <person name="Straney D."/>
            <person name="Napoli C.A."/>
            <person name="Barker B.M."/>
            <person name="Gribskov M."/>
            <person name="Rep M."/>
            <person name="Kroken S."/>
            <person name="Molnar I."/>
            <person name="Rensing C."/>
            <person name="Kennell J.C."/>
            <person name="Zamora J."/>
            <person name="Farman M.L."/>
            <person name="Selker E.U."/>
            <person name="Salamov A."/>
            <person name="Shapiro H."/>
            <person name="Pangilinan J."/>
            <person name="Lindquist E."/>
            <person name="Lamers C."/>
            <person name="Grigoriev I.V."/>
            <person name="Geiser D.M."/>
            <person name="Covert S.F."/>
            <person name="Temporini E."/>
            <person name="Vanetten H.D."/>
        </authorList>
    </citation>
    <scope>NUCLEOTIDE SEQUENCE [LARGE SCALE GENOMIC DNA]</scope>
    <source>
        <strain evidence="4">ATCC MYA-4622 / CBS 123669 / FGSC 9596 / NRRL 45880 / 77-13-4</strain>
    </source>
</reference>
<evidence type="ECO:0000256" key="2">
    <source>
        <dbReference type="SAM" id="SignalP"/>
    </source>
</evidence>
<dbReference type="InParanoid" id="C7YX51"/>
<dbReference type="EMBL" id="GG698902">
    <property type="protein sequence ID" value="EEU43524.1"/>
    <property type="molecule type" value="Genomic_DNA"/>
</dbReference>
<dbReference type="RefSeq" id="XP_003049237.1">
    <property type="nucleotide sequence ID" value="XM_003049191.1"/>
</dbReference>
<feature type="transmembrane region" description="Helical" evidence="1">
    <location>
        <begin position="111"/>
        <end position="132"/>
    </location>
</feature>
<keyword evidence="1" id="KW-1133">Transmembrane helix</keyword>
<sequence>MPLASNSHFLFLLVEALPSFIPLSHLAKLIVVATNGLEVSCHHTLPAPNHPYPFSMQDSEGLQVNHDAGGGTKAPEVIAAYNQSSPAPYYVPIDQQHQHQPKPRGPFGLSLWLFTVIIVAITAAIVGGGLGLEMRMGGSQPPSATTSAAFFTPTPASQIRNLTWFCEEAEQTKTIQLTSGFEFKVYCGTDGGGATSAEGGGALKDLVGIIAYSLEDCLQACTQMNAMNDNQDTGVTCKSVSFRANIAQSYKQYGGNCWLKDAKKRRPFNYNAVWNDVPFVAYGEML</sequence>
<evidence type="ECO:0000256" key="1">
    <source>
        <dbReference type="SAM" id="Phobius"/>
    </source>
</evidence>